<protein>
    <submittedName>
        <fullName evidence="1">DUF4283 domain protein</fullName>
    </submittedName>
</protein>
<name>A0A072UXX8_MEDTR</name>
<sequence>MFDWQAEMSALAAAPKVLRAVAPPPPSTQQVVSFAQDLTGLVLNKGDKPFSIREIESRLQKLWKTAGAWCMMSLGRGFYEFFFALEMDMPTVWAAGTVNLKSGVLRMFEWSKDFNMHTQRNSHAQVWIRLIELPQEYRMERTLREIAGALGTPLVIDNATTKHLFGHYARILVDMDFSQYWSRRHCLQTAIPQAGKSKDYVGSFKGKSNWHWLLTSLCCQYYSRTRTS</sequence>
<dbReference type="EnsemblPlants" id="KEH34291">
    <property type="protein sequence ID" value="KEH34291"/>
    <property type="gene ID" value="MTR_3g464250"/>
</dbReference>
<dbReference type="STRING" id="3880.A0A072UXX8"/>
<dbReference type="AlphaFoldDB" id="A0A072UXX8"/>
<accession>A0A072UXX8</accession>
<evidence type="ECO:0000313" key="1">
    <source>
        <dbReference type="EMBL" id="KEH34291.1"/>
    </source>
</evidence>
<evidence type="ECO:0000313" key="3">
    <source>
        <dbReference type="Proteomes" id="UP000002051"/>
    </source>
</evidence>
<keyword evidence="3" id="KW-1185">Reference proteome</keyword>
<reference evidence="2" key="3">
    <citation type="submission" date="2015-04" db="UniProtKB">
        <authorList>
            <consortium name="EnsemblPlants"/>
        </authorList>
    </citation>
    <scope>IDENTIFICATION</scope>
    <source>
        <strain evidence="2">cv. Jemalong A17</strain>
    </source>
</reference>
<reference evidence="1 3" key="2">
    <citation type="journal article" date="2014" name="BMC Genomics">
        <title>An improved genome release (version Mt4.0) for the model legume Medicago truncatula.</title>
        <authorList>
            <person name="Tang H."/>
            <person name="Krishnakumar V."/>
            <person name="Bidwell S."/>
            <person name="Rosen B."/>
            <person name="Chan A."/>
            <person name="Zhou S."/>
            <person name="Gentzbittel L."/>
            <person name="Childs K.L."/>
            <person name="Yandell M."/>
            <person name="Gundlach H."/>
            <person name="Mayer K.F."/>
            <person name="Schwartz D.C."/>
            <person name="Town C.D."/>
        </authorList>
    </citation>
    <scope>GENOME REANNOTATION</scope>
    <source>
        <strain evidence="1">A17</strain>
        <strain evidence="2 3">cv. Jemalong A17</strain>
    </source>
</reference>
<evidence type="ECO:0000313" key="2">
    <source>
        <dbReference type="EnsemblPlants" id="KEH34291"/>
    </source>
</evidence>
<dbReference type="InterPro" id="IPR040256">
    <property type="entry name" value="At4g02000-like"/>
</dbReference>
<proteinExistence type="predicted"/>
<reference evidence="1 3" key="1">
    <citation type="journal article" date="2011" name="Nature">
        <title>The Medicago genome provides insight into the evolution of rhizobial symbioses.</title>
        <authorList>
            <person name="Young N.D."/>
            <person name="Debelle F."/>
            <person name="Oldroyd G.E."/>
            <person name="Geurts R."/>
            <person name="Cannon S.B."/>
            <person name="Udvardi M.K."/>
            <person name="Benedito V.A."/>
            <person name="Mayer K.F."/>
            <person name="Gouzy J."/>
            <person name="Schoof H."/>
            <person name="Van de Peer Y."/>
            <person name="Proost S."/>
            <person name="Cook D.R."/>
            <person name="Meyers B.C."/>
            <person name="Spannagl M."/>
            <person name="Cheung F."/>
            <person name="De Mita S."/>
            <person name="Krishnakumar V."/>
            <person name="Gundlach H."/>
            <person name="Zhou S."/>
            <person name="Mudge J."/>
            <person name="Bharti A.K."/>
            <person name="Murray J.D."/>
            <person name="Naoumkina M.A."/>
            <person name="Rosen B."/>
            <person name="Silverstein K.A."/>
            <person name="Tang H."/>
            <person name="Rombauts S."/>
            <person name="Zhao P.X."/>
            <person name="Zhou P."/>
            <person name="Barbe V."/>
            <person name="Bardou P."/>
            <person name="Bechner M."/>
            <person name="Bellec A."/>
            <person name="Berger A."/>
            <person name="Berges H."/>
            <person name="Bidwell S."/>
            <person name="Bisseling T."/>
            <person name="Choisne N."/>
            <person name="Couloux A."/>
            <person name="Denny R."/>
            <person name="Deshpande S."/>
            <person name="Dai X."/>
            <person name="Doyle J.J."/>
            <person name="Dudez A.M."/>
            <person name="Farmer A.D."/>
            <person name="Fouteau S."/>
            <person name="Franken C."/>
            <person name="Gibelin C."/>
            <person name="Gish J."/>
            <person name="Goldstein S."/>
            <person name="Gonzalez A.J."/>
            <person name="Green P.J."/>
            <person name="Hallab A."/>
            <person name="Hartog M."/>
            <person name="Hua A."/>
            <person name="Humphray S.J."/>
            <person name="Jeong D.H."/>
            <person name="Jing Y."/>
            <person name="Jocker A."/>
            <person name="Kenton S.M."/>
            <person name="Kim D.J."/>
            <person name="Klee K."/>
            <person name="Lai H."/>
            <person name="Lang C."/>
            <person name="Lin S."/>
            <person name="Macmil S.L."/>
            <person name="Magdelenat G."/>
            <person name="Matthews L."/>
            <person name="McCorrison J."/>
            <person name="Monaghan E.L."/>
            <person name="Mun J.H."/>
            <person name="Najar F.Z."/>
            <person name="Nicholson C."/>
            <person name="Noirot C."/>
            <person name="O'Bleness M."/>
            <person name="Paule C.R."/>
            <person name="Poulain J."/>
            <person name="Prion F."/>
            <person name="Qin B."/>
            <person name="Qu C."/>
            <person name="Retzel E.F."/>
            <person name="Riddle C."/>
            <person name="Sallet E."/>
            <person name="Samain S."/>
            <person name="Samson N."/>
            <person name="Sanders I."/>
            <person name="Saurat O."/>
            <person name="Scarpelli C."/>
            <person name="Schiex T."/>
            <person name="Segurens B."/>
            <person name="Severin A.J."/>
            <person name="Sherrier D.J."/>
            <person name="Shi R."/>
            <person name="Sims S."/>
            <person name="Singer S.R."/>
            <person name="Sinharoy S."/>
            <person name="Sterck L."/>
            <person name="Viollet A."/>
            <person name="Wang B.B."/>
            <person name="Wang K."/>
            <person name="Wang M."/>
            <person name="Wang X."/>
            <person name="Warfsmann J."/>
            <person name="Weissenbach J."/>
            <person name="White D.D."/>
            <person name="White J.D."/>
            <person name="Wiley G.B."/>
            <person name="Wincker P."/>
            <person name="Xing Y."/>
            <person name="Yang L."/>
            <person name="Yao Z."/>
            <person name="Ying F."/>
            <person name="Zhai J."/>
            <person name="Zhou L."/>
            <person name="Zuber A."/>
            <person name="Denarie J."/>
            <person name="Dixon R.A."/>
            <person name="May G.D."/>
            <person name="Schwartz D.C."/>
            <person name="Rogers J."/>
            <person name="Quetier F."/>
            <person name="Town C.D."/>
            <person name="Roe B.A."/>
        </authorList>
    </citation>
    <scope>NUCLEOTIDE SEQUENCE [LARGE SCALE GENOMIC DNA]</scope>
    <source>
        <strain evidence="1">A17</strain>
        <strain evidence="2 3">cv. Jemalong A17</strain>
    </source>
</reference>
<dbReference type="HOGENOM" id="CLU_1216350_0_0_1"/>
<dbReference type="EMBL" id="CM001219">
    <property type="protein sequence ID" value="KEH34291.1"/>
    <property type="molecule type" value="Genomic_DNA"/>
</dbReference>
<dbReference type="PANTHER" id="PTHR31286">
    <property type="entry name" value="GLYCINE-RICH CELL WALL STRUCTURAL PROTEIN 1.8-LIKE"/>
    <property type="match status" value="1"/>
</dbReference>
<organism evidence="1 3">
    <name type="scientific">Medicago truncatula</name>
    <name type="common">Barrel medic</name>
    <name type="synonym">Medicago tribuloides</name>
    <dbReference type="NCBI Taxonomy" id="3880"/>
    <lineage>
        <taxon>Eukaryota</taxon>
        <taxon>Viridiplantae</taxon>
        <taxon>Streptophyta</taxon>
        <taxon>Embryophyta</taxon>
        <taxon>Tracheophyta</taxon>
        <taxon>Spermatophyta</taxon>
        <taxon>Magnoliopsida</taxon>
        <taxon>eudicotyledons</taxon>
        <taxon>Gunneridae</taxon>
        <taxon>Pentapetalae</taxon>
        <taxon>rosids</taxon>
        <taxon>fabids</taxon>
        <taxon>Fabales</taxon>
        <taxon>Fabaceae</taxon>
        <taxon>Papilionoideae</taxon>
        <taxon>50 kb inversion clade</taxon>
        <taxon>NPAAA clade</taxon>
        <taxon>Hologalegina</taxon>
        <taxon>IRL clade</taxon>
        <taxon>Trifolieae</taxon>
        <taxon>Medicago</taxon>
    </lineage>
</organism>
<dbReference type="PANTHER" id="PTHR31286:SF60">
    <property type="entry name" value="PROTEIN, PUTATIVE-RELATED"/>
    <property type="match status" value="1"/>
</dbReference>
<gene>
    <name evidence="1" type="ordered locus">MTR_3g464250</name>
</gene>
<dbReference type="Proteomes" id="UP000002051">
    <property type="component" value="Chromosome 3"/>
</dbReference>